<dbReference type="GO" id="GO:0072344">
    <property type="term" value="P:rescue of stalled ribosome"/>
    <property type="evidence" value="ECO:0007669"/>
    <property type="project" value="UniProtKB-UniRule"/>
</dbReference>
<comment type="subunit">
    <text evidence="1">Component of the ribosome quality control complex (RQC).</text>
</comment>
<keyword evidence="1" id="KW-0479">Metal-binding</keyword>
<reference evidence="4 5" key="1">
    <citation type="journal article" name="Sci. Rep.">
        <title>Genome-scale phylogenetic analyses confirm Olpidium as the closest living zoosporic fungus to the non-flagellated, terrestrial fungi.</title>
        <authorList>
            <person name="Chang Y."/>
            <person name="Rochon D."/>
            <person name="Sekimoto S."/>
            <person name="Wang Y."/>
            <person name="Chovatia M."/>
            <person name="Sandor L."/>
            <person name="Salamov A."/>
            <person name="Grigoriev I.V."/>
            <person name="Stajich J.E."/>
            <person name="Spatafora J.W."/>
        </authorList>
    </citation>
    <scope>NUCLEOTIDE SEQUENCE [LARGE SCALE GENOMIC DNA]</scope>
    <source>
        <strain evidence="4">S191</strain>
    </source>
</reference>
<comment type="function">
    <text evidence="1">E3 ubiquitin-protein ligase. Component of the ribosome quality control complex (RQC), a ribosome-associated complex that mediates ubiquitination and extraction of incompletely synthesized nascent chains for proteasomal degradation.</text>
</comment>
<feature type="domain" description="E3 ubiquitin-protein ligase listerin N-terminal" evidence="3">
    <location>
        <begin position="86"/>
        <end position="232"/>
    </location>
</feature>
<evidence type="ECO:0000256" key="2">
    <source>
        <dbReference type="SAM" id="MobiDB-lite"/>
    </source>
</evidence>
<dbReference type="Gene3D" id="1.25.10.10">
    <property type="entry name" value="Leucine-rich Repeat Variant"/>
    <property type="match status" value="1"/>
</dbReference>
<keyword evidence="1" id="KW-0808">Transferase</keyword>
<comment type="similarity">
    <text evidence="1">Belongs to the LTN1 family.</text>
</comment>
<dbReference type="GO" id="GO:0008270">
    <property type="term" value="F:zinc ion binding"/>
    <property type="evidence" value="ECO:0007669"/>
    <property type="project" value="UniProtKB-KW"/>
</dbReference>
<accession>A0A8H7ZP59</accession>
<dbReference type="GO" id="GO:0005829">
    <property type="term" value="C:cytosol"/>
    <property type="evidence" value="ECO:0007669"/>
    <property type="project" value="UniProtKB-UniRule"/>
</dbReference>
<dbReference type="PANTHER" id="PTHR12389:SF0">
    <property type="entry name" value="E3 UBIQUITIN-PROTEIN LIGASE LISTERIN"/>
    <property type="match status" value="1"/>
</dbReference>
<dbReference type="UniPathway" id="UPA00143"/>
<gene>
    <name evidence="4" type="ORF">BJ554DRAFT_3382</name>
</gene>
<dbReference type="AlphaFoldDB" id="A0A8H7ZP59"/>
<keyword evidence="1" id="KW-0863">Zinc-finger</keyword>
<dbReference type="GO" id="GO:1990112">
    <property type="term" value="C:RQC complex"/>
    <property type="evidence" value="ECO:0007669"/>
    <property type="project" value="UniProtKB-UniRule"/>
</dbReference>
<dbReference type="GO" id="GO:0061630">
    <property type="term" value="F:ubiquitin protein ligase activity"/>
    <property type="evidence" value="ECO:0007669"/>
    <property type="project" value="UniProtKB-UniRule"/>
</dbReference>
<sequence>MGKGSKNRVKGNLRPASSTSAAEALSSAPSLSSSSSPSLSPAGAAAVFNPFEAAGAVYSTAGSPAPHRGQLLSSSTTSLAVSGTQLDANLVVLVRNLSKRAPTTKVRALDELNAYVDGNDDGALAGLAVVWPKLFNRLAGDTDRRVRQAAHAAHRNLTCRLGRRVAPMLREISGTWVSGRFDTHREVAKAATDSLAGVFPGGKLKDALAFCQAELLKYSRENALEKTAEMLST</sequence>
<name>A0A8H7ZP59_9FUNG</name>
<dbReference type="EMBL" id="JAEFCI010011176">
    <property type="protein sequence ID" value="KAG5456777.1"/>
    <property type="molecule type" value="Genomic_DNA"/>
</dbReference>
<keyword evidence="1" id="KW-0862">Zinc</keyword>
<evidence type="ECO:0000313" key="4">
    <source>
        <dbReference type="EMBL" id="KAG5456777.1"/>
    </source>
</evidence>
<dbReference type="InterPro" id="IPR039795">
    <property type="entry name" value="LTN1/Rkr1"/>
</dbReference>
<protein>
    <recommendedName>
        <fullName evidence="1">E3 ubiquitin-protein ligase listerin</fullName>
        <ecNumber evidence="1">2.3.2.27</ecNumber>
    </recommendedName>
    <alternativeName>
        <fullName evidence="1">RING-type E3 ubiquitin transferase listerin</fullName>
    </alternativeName>
</protein>
<feature type="region of interest" description="Disordered" evidence="2">
    <location>
        <begin position="1"/>
        <end position="39"/>
    </location>
</feature>
<keyword evidence="1" id="KW-0833">Ubl conjugation pathway</keyword>
<evidence type="ECO:0000313" key="5">
    <source>
        <dbReference type="Proteomes" id="UP000673691"/>
    </source>
</evidence>
<organism evidence="4 5">
    <name type="scientific">Olpidium bornovanus</name>
    <dbReference type="NCBI Taxonomy" id="278681"/>
    <lineage>
        <taxon>Eukaryota</taxon>
        <taxon>Fungi</taxon>
        <taxon>Fungi incertae sedis</taxon>
        <taxon>Olpidiomycota</taxon>
        <taxon>Olpidiomycotina</taxon>
        <taxon>Olpidiomycetes</taxon>
        <taxon>Olpidiales</taxon>
        <taxon>Olpidiaceae</taxon>
        <taxon>Olpidium</taxon>
    </lineage>
</organism>
<feature type="compositionally biased region" description="Low complexity" evidence="2">
    <location>
        <begin position="15"/>
        <end position="39"/>
    </location>
</feature>
<keyword evidence="5" id="KW-1185">Reference proteome</keyword>
<evidence type="ECO:0000256" key="1">
    <source>
        <dbReference type="RuleBase" id="RU367090"/>
    </source>
</evidence>
<dbReference type="InterPro" id="IPR011989">
    <property type="entry name" value="ARM-like"/>
</dbReference>
<dbReference type="GO" id="GO:1990116">
    <property type="term" value="P:ribosome-associated ubiquitin-dependent protein catabolic process"/>
    <property type="evidence" value="ECO:0007669"/>
    <property type="project" value="UniProtKB-UniRule"/>
</dbReference>
<dbReference type="GO" id="GO:0016567">
    <property type="term" value="P:protein ubiquitination"/>
    <property type="evidence" value="ECO:0007669"/>
    <property type="project" value="UniProtKB-UniPathway"/>
</dbReference>
<evidence type="ECO:0000259" key="3">
    <source>
        <dbReference type="Pfam" id="PF22958"/>
    </source>
</evidence>
<dbReference type="OrthoDB" id="6108at2759"/>
<feature type="compositionally biased region" description="Basic residues" evidence="2">
    <location>
        <begin position="1"/>
        <end position="11"/>
    </location>
</feature>
<comment type="pathway">
    <text evidence="1">Protein modification; protein ubiquitination.</text>
</comment>
<dbReference type="Pfam" id="PF22958">
    <property type="entry name" value="Ltn1_1st"/>
    <property type="match status" value="1"/>
</dbReference>
<dbReference type="Proteomes" id="UP000673691">
    <property type="component" value="Unassembled WGS sequence"/>
</dbReference>
<dbReference type="PANTHER" id="PTHR12389">
    <property type="entry name" value="ZINC FINGER PROTEIN 294"/>
    <property type="match status" value="1"/>
</dbReference>
<dbReference type="GO" id="GO:0043023">
    <property type="term" value="F:ribosomal large subunit binding"/>
    <property type="evidence" value="ECO:0007669"/>
    <property type="project" value="TreeGrafter"/>
</dbReference>
<dbReference type="InterPro" id="IPR054476">
    <property type="entry name" value="Ltn1_N"/>
</dbReference>
<dbReference type="EC" id="2.3.2.27" evidence="1"/>
<proteinExistence type="inferred from homology"/>
<comment type="caution">
    <text evidence="4">The sequence shown here is derived from an EMBL/GenBank/DDBJ whole genome shotgun (WGS) entry which is preliminary data.</text>
</comment>
<comment type="catalytic activity">
    <reaction evidence="1">
        <text>S-ubiquitinyl-[E2 ubiquitin-conjugating enzyme]-L-cysteine + [acceptor protein]-L-lysine = [E2 ubiquitin-conjugating enzyme]-L-cysteine + N(6)-ubiquitinyl-[acceptor protein]-L-lysine.</text>
        <dbReference type="EC" id="2.3.2.27"/>
    </reaction>
</comment>